<dbReference type="InterPro" id="IPR000322">
    <property type="entry name" value="Glyco_hydro_31_TIM"/>
</dbReference>
<dbReference type="EMBL" id="DWWT01000004">
    <property type="protein sequence ID" value="HJC04857.1"/>
    <property type="molecule type" value="Genomic_DNA"/>
</dbReference>
<dbReference type="InterPro" id="IPR033403">
    <property type="entry name" value="DUF5110"/>
</dbReference>
<dbReference type="GO" id="GO:0005975">
    <property type="term" value="P:carbohydrate metabolic process"/>
    <property type="evidence" value="ECO:0007669"/>
    <property type="project" value="InterPro"/>
</dbReference>
<dbReference type="InterPro" id="IPR048395">
    <property type="entry name" value="Glyco_hydro_31_C"/>
</dbReference>
<protein>
    <submittedName>
        <fullName evidence="6">Glycoside hydrolase family 31 protein</fullName>
    </submittedName>
</protein>
<reference evidence="6" key="2">
    <citation type="submission" date="2021-04" db="EMBL/GenBank/DDBJ databases">
        <authorList>
            <person name="Gilroy R."/>
        </authorList>
    </citation>
    <scope>NUCLEOTIDE SEQUENCE</scope>
    <source>
        <strain evidence="6">CHK180-15479</strain>
    </source>
</reference>
<keyword evidence="2 6" id="KW-0378">Hydrolase</keyword>
<dbReference type="InterPro" id="IPR017853">
    <property type="entry name" value="GH"/>
</dbReference>
<dbReference type="Pfam" id="PF21365">
    <property type="entry name" value="Glyco_hydro_31_3rd"/>
    <property type="match status" value="1"/>
</dbReference>
<dbReference type="Gene3D" id="2.60.40.1180">
    <property type="entry name" value="Golgi alpha-mannosidase II"/>
    <property type="match status" value="2"/>
</dbReference>
<dbReference type="GO" id="GO:0006491">
    <property type="term" value="P:N-glycan processing"/>
    <property type="evidence" value="ECO:0007669"/>
    <property type="project" value="TreeGrafter"/>
</dbReference>
<dbReference type="SUPFAM" id="SSF51445">
    <property type="entry name" value="(Trans)glycosidases"/>
    <property type="match status" value="1"/>
</dbReference>
<evidence type="ECO:0000256" key="2">
    <source>
        <dbReference type="RuleBase" id="RU361185"/>
    </source>
</evidence>
<dbReference type="Gene3D" id="3.20.20.80">
    <property type="entry name" value="Glycosidases"/>
    <property type="match status" value="1"/>
</dbReference>
<dbReference type="Gene3D" id="2.60.40.1760">
    <property type="entry name" value="glycosyl hydrolase (family 31)"/>
    <property type="match status" value="1"/>
</dbReference>
<feature type="domain" description="DUF5110" evidence="4">
    <location>
        <begin position="613"/>
        <end position="679"/>
    </location>
</feature>
<evidence type="ECO:0000256" key="1">
    <source>
        <dbReference type="ARBA" id="ARBA00007806"/>
    </source>
</evidence>
<dbReference type="InterPro" id="IPR013780">
    <property type="entry name" value="Glyco_hydro_b"/>
</dbReference>
<dbReference type="AlphaFoldDB" id="A0A9D2MXY8"/>
<evidence type="ECO:0000259" key="4">
    <source>
        <dbReference type="Pfam" id="PF17137"/>
    </source>
</evidence>
<sequence length="792" mass="90940">MEKFRQLESRPAARQENIIQGERYRITVLTAGLLRLEYSEEGAFENRATQTVLNRDFAPAAFTLRETEDELQIFTDRLHVIYNKKEFTSWGLSIKVLGNISNYRSIWHYGEDFEELGGTARTLDRVNGACPLERGLMSKNGFSVLDDSRSLILTGDGWVEPRRKGIKDIYFWGYGHDYRQCLKDFYYLCGKTPMLPRFALGNWWSRYFEYTEESYKALMERFAEEGIPFSVAVIDMDWHLVDVDPKYGSGWTGYTWNRDFFPDPERFMGWLHDRGMKVTLNLHPADGIRAYEEMYETMALAMGIDPATGEGVNFDVTDPKFLAAYFDIVLHPYEEQGVDFWWIDWQQGTNSRVEGLDPLWMLNHYHYLDSGREGRRPMTFSRYAGPGSHRYPVGFSGDTHITWDSLDFQPYFTAAASNIGYGWWSHDIGGHMQGYRDDEMTARWVQFGVFSPINRLHSTKDIFYSKEPWCFPPQVRASMGEFLRLRHKLLPYLYTMNHRAYSQDLPIAEPMYYAYPEAPEAYQVKNEYLFGTELIAAPITQKGNPRLHVGKTKVWLPEGVWIDFFTGMVYRGGRMLTMFRDIYSTPVLAKAGAVVPMTDEIYGKAPLSNPGSLRIRVFAGADGSFALYEDDNETMAYEEGRCAVTEISWSWSEKRLVIHPVKGDASLLPEKRQITVEIWGCTQAEARAEKNGVPAACETAYDGEKGVLEVTGVEAGPGEELAFLFDDGLALRTNDRKKGVFAFLSQAEIPYLTKQAVYREVCGCEDTGMLLRQLRAMELEEDLFDCISEYLA</sequence>
<dbReference type="GO" id="GO:0090599">
    <property type="term" value="F:alpha-glucosidase activity"/>
    <property type="evidence" value="ECO:0007669"/>
    <property type="project" value="TreeGrafter"/>
</dbReference>
<gene>
    <name evidence="6" type="ORF">H9704_01670</name>
</gene>
<accession>A0A9D2MXY8</accession>
<keyword evidence="2" id="KW-0326">Glycosidase</keyword>
<dbReference type="PANTHER" id="PTHR22762:SF89">
    <property type="entry name" value="ALPHA-XYLOSIDASE"/>
    <property type="match status" value="1"/>
</dbReference>
<name>A0A9D2MXY8_9FIRM</name>
<comment type="caution">
    <text evidence="6">The sequence shown here is derived from an EMBL/GenBank/DDBJ whole genome shotgun (WGS) entry which is preliminary data.</text>
</comment>
<evidence type="ECO:0000259" key="3">
    <source>
        <dbReference type="Pfam" id="PF01055"/>
    </source>
</evidence>
<dbReference type="Proteomes" id="UP000823910">
    <property type="component" value="Unassembled WGS sequence"/>
</dbReference>
<feature type="domain" description="Glycoside hydrolase family 31 TIM barrel" evidence="3">
    <location>
        <begin position="192"/>
        <end position="496"/>
    </location>
</feature>
<comment type="similarity">
    <text evidence="1 2">Belongs to the glycosyl hydrolase 31 family.</text>
</comment>
<dbReference type="Pfam" id="PF17137">
    <property type="entry name" value="DUF5110"/>
    <property type="match status" value="1"/>
</dbReference>
<feature type="domain" description="Glycosyl hydrolase family 31 C-terminal" evidence="5">
    <location>
        <begin position="505"/>
        <end position="595"/>
    </location>
</feature>
<evidence type="ECO:0000313" key="6">
    <source>
        <dbReference type="EMBL" id="HJC04857.1"/>
    </source>
</evidence>
<dbReference type="Pfam" id="PF01055">
    <property type="entry name" value="Glyco_hydro_31_2nd"/>
    <property type="match status" value="1"/>
</dbReference>
<dbReference type="SUPFAM" id="SSF51011">
    <property type="entry name" value="Glycosyl hydrolase domain"/>
    <property type="match status" value="1"/>
</dbReference>
<dbReference type="CDD" id="cd06595">
    <property type="entry name" value="GH31_u1"/>
    <property type="match status" value="1"/>
</dbReference>
<dbReference type="PANTHER" id="PTHR22762">
    <property type="entry name" value="ALPHA-GLUCOSIDASE"/>
    <property type="match status" value="1"/>
</dbReference>
<evidence type="ECO:0000259" key="5">
    <source>
        <dbReference type="Pfam" id="PF21365"/>
    </source>
</evidence>
<organism evidence="6 7">
    <name type="scientific">Candidatus Enterocloster excrementipullorum</name>
    <dbReference type="NCBI Taxonomy" id="2838559"/>
    <lineage>
        <taxon>Bacteria</taxon>
        <taxon>Bacillati</taxon>
        <taxon>Bacillota</taxon>
        <taxon>Clostridia</taxon>
        <taxon>Lachnospirales</taxon>
        <taxon>Lachnospiraceae</taxon>
        <taxon>Enterocloster</taxon>
    </lineage>
</organism>
<proteinExistence type="inferred from homology"/>
<reference evidence="6" key="1">
    <citation type="journal article" date="2021" name="PeerJ">
        <title>Extensive microbial diversity within the chicken gut microbiome revealed by metagenomics and culture.</title>
        <authorList>
            <person name="Gilroy R."/>
            <person name="Ravi A."/>
            <person name="Getino M."/>
            <person name="Pursley I."/>
            <person name="Horton D.L."/>
            <person name="Alikhan N.F."/>
            <person name="Baker D."/>
            <person name="Gharbi K."/>
            <person name="Hall N."/>
            <person name="Watson M."/>
            <person name="Adriaenssens E.M."/>
            <person name="Foster-Nyarko E."/>
            <person name="Jarju S."/>
            <person name="Secka A."/>
            <person name="Antonio M."/>
            <person name="Oren A."/>
            <person name="Chaudhuri R.R."/>
            <person name="La Ragione R."/>
            <person name="Hildebrand F."/>
            <person name="Pallen M.J."/>
        </authorList>
    </citation>
    <scope>NUCLEOTIDE SEQUENCE</scope>
    <source>
        <strain evidence="6">CHK180-15479</strain>
    </source>
</reference>
<evidence type="ECO:0000313" key="7">
    <source>
        <dbReference type="Proteomes" id="UP000823910"/>
    </source>
</evidence>